<gene>
    <name evidence="3" type="ORF">PgNI_02510</name>
</gene>
<protein>
    <submittedName>
        <fullName evidence="3">Uncharacterized protein</fullName>
    </submittedName>
</protein>
<keyword evidence="1" id="KW-0732">Signal</keyword>
<dbReference type="AlphaFoldDB" id="A0A6P8BM36"/>
<sequence length="77" mass="7704">MKFAAIYFAALTFVTGAAAIGCKFTVLDGNGKDQAEGCCIGPGTIKEGGLVIKCTDSCGLSVTGGDSGYSVQSNGRC</sequence>
<dbReference type="PROSITE" id="PS51257">
    <property type="entry name" value="PROKAR_LIPOPROTEIN"/>
    <property type="match status" value="1"/>
</dbReference>
<dbReference type="KEGG" id="pgri:PgNI_02510"/>
<accession>A0A6P8BM36</accession>
<reference evidence="3" key="3">
    <citation type="submission" date="2025-08" db="UniProtKB">
        <authorList>
            <consortium name="RefSeq"/>
        </authorList>
    </citation>
    <scope>IDENTIFICATION</scope>
    <source>
        <strain evidence="3">NI907</strain>
    </source>
</reference>
<reference evidence="3" key="1">
    <citation type="journal article" date="2019" name="Mol. Biol. Evol.">
        <title>Blast fungal genomes show frequent chromosomal changes, gene gains and losses, and effector gene turnover.</title>
        <authorList>
            <person name="Gomez Luciano L.B."/>
            <person name="Jason Tsai I."/>
            <person name="Chuma I."/>
            <person name="Tosa Y."/>
            <person name="Chen Y.H."/>
            <person name="Li J.Y."/>
            <person name="Li M.Y."/>
            <person name="Jade Lu M.Y."/>
            <person name="Nakayashiki H."/>
            <person name="Li W.H."/>
        </authorList>
    </citation>
    <scope>NUCLEOTIDE SEQUENCE</scope>
    <source>
        <strain evidence="3">NI907</strain>
    </source>
</reference>
<dbReference type="GeneID" id="41957486"/>
<proteinExistence type="predicted"/>
<evidence type="ECO:0000313" key="3">
    <source>
        <dbReference type="RefSeq" id="XP_030988368.1"/>
    </source>
</evidence>
<dbReference type="RefSeq" id="XP_030988368.1">
    <property type="nucleotide sequence ID" value="XM_031122575.1"/>
</dbReference>
<dbReference type="Proteomes" id="UP000515153">
    <property type="component" value="Unplaced"/>
</dbReference>
<reference evidence="3" key="2">
    <citation type="submission" date="2019-10" db="EMBL/GenBank/DDBJ databases">
        <authorList>
            <consortium name="NCBI Genome Project"/>
        </authorList>
    </citation>
    <scope>NUCLEOTIDE SEQUENCE</scope>
    <source>
        <strain evidence="3">NI907</strain>
    </source>
</reference>
<name>A0A6P8BM36_PYRGI</name>
<organism evidence="2 3">
    <name type="scientific">Pyricularia grisea</name>
    <name type="common">Crabgrass-specific blast fungus</name>
    <name type="synonym">Magnaporthe grisea</name>
    <dbReference type="NCBI Taxonomy" id="148305"/>
    <lineage>
        <taxon>Eukaryota</taxon>
        <taxon>Fungi</taxon>
        <taxon>Dikarya</taxon>
        <taxon>Ascomycota</taxon>
        <taxon>Pezizomycotina</taxon>
        <taxon>Sordariomycetes</taxon>
        <taxon>Sordariomycetidae</taxon>
        <taxon>Magnaporthales</taxon>
        <taxon>Pyriculariaceae</taxon>
        <taxon>Pyricularia</taxon>
    </lineage>
</organism>
<evidence type="ECO:0000256" key="1">
    <source>
        <dbReference type="SAM" id="SignalP"/>
    </source>
</evidence>
<evidence type="ECO:0000313" key="2">
    <source>
        <dbReference type="Proteomes" id="UP000515153"/>
    </source>
</evidence>
<feature type="chain" id="PRO_5027872390" evidence="1">
    <location>
        <begin position="20"/>
        <end position="77"/>
    </location>
</feature>
<keyword evidence="2" id="KW-1185">Reference proteome</keyword>
<feature type="signal peptide" evidence="1">
    <location>
        <begin position="1"/>
        <end position="19"/>
    </location>
</feature>